<sequence>MHNLFDKKPIQILIIICSAVFLFEFIFFSSNQILWLILLGAIAYYSWEHYYREPYRVTFWIVMIIIASILLDRIFFRILFGVLIIWFIIQYVQNQSDTKQTARVVQFDDEPIEETEILYSNKWFGGQKLGEQAYQWQDYNSQTLFGETVIDLTQTVLPKGEPLILIRHLAGTIKIIVPYDVEVSIHHSVFLGSVDIFGYGYDQFTNRVIHYQTKNYHQANQRVKIYTSMIAGKIEVVRG</sequence>
<dbReference type="InterPro" id="IPR024425">
    <property type="entry name" value="LiaF-like_C"/>
</dbReference>
<gene>
    <name evidence="3" type="primary">liaF</name>
    <name evidence="3" type="ORF">GCM10022410_22570</name>
</gene>
<evidence type="ECO:0000313" key="3">
    <source>
        <dbReference type="EMBL" id="GAA4077353.1"/>
    </source>
</evidence>
<accession>A0ABP7VYP5</accession>
<name>A0ABP7VYP5_9BACI</name>
<evidence type="ECO:0000256" key="1">
    <source>
        <dbReference type="SAM" id="Phobius"/>
    </source>
</evidence>
<organism evidence="3 4">
    <name type="scientific">Amphibacillus indicireducens</name>
    <dbReference type="NCBI Taxonomy" id="1076330"/>
    <lineage>
        <taxon>Bacteria</taxon>
        <taxon>Bacillati</taxon>
        <taxon>Bacillota</taxon>
        <taxon>Bacilli</taxon>
        <taxon>Bacillales</taxon>
        <taxon>Bacillaceae</taxon>
        <taxon>Amphibacillus</taxon>
    </lineage>
</organism>
<dbReference type="PIRSF" id="PIRSF031509">
    <property type="entry name" value="Cell_wall_LiaF/YvqF"/>
    <property type="match status" value="1"/>
</dbReference>
<keyword evidence="1" id="KW-1133">Transmembrane helix</keyword>
<dbReference type="RefSeq" id="WP_344913241.1">
    <property type="nucleotide sequence ID" value="NZ_BAABDL010000123.1"/>
</dbReference>
<dbReference type="Proteomes" id="UP001501734">
    <property type="component" value="Unassembled WGS sequence"/>
</dbReference>
<keyword evidence="1" id="KW-0472">Membrane</keyword>
<keyword evidence="1" id="KW-0812">Transmembrane</keyword>
<feature type="domain" description="Cell wall-active antibiotics response LiaF-like C-terminal" evidence="2">
    <location>
        <begin position="123"/>
        <end position="236"/>
    </location>
</feature>
<feature type="transmembrane region" description="Helical" evidence="1">
    <location>
        <begin position="12"/>
        <end position="45"/>
    </location>
</feature>
<dbReference type="NCBIfam" id="NF040535">
    <property type="entry name" value="LiaF_C_term"/>
    <property type="match status" value="1"/>
</dbReference>
<keyword evidence="4" id="KW-1185">Reference proteome</keyword>
<proteinExistence type="predicted"/>
<dbReference type="InterPro" id="IPR047793">
    <property type="entry name" value="LiaF_C"/>
</dbReference>
<evidence type="ECO:0000313" key="4">
    <source>
        <dbReference type="Proteomes" id="UP001501734"/>
    </source>
</evidence>
<dbReference type="Pfam" id="PF09922">
    <property type="entry name" value="LiaF-like_C"/>
    <property type="match status" value="1"/>
</dbReference>
<comment type="caution">
    <text evidence="3">The sequence shown here is derived from an EMBL/GenBank/DDBJ whole genome shotgun (WGS) entry which is preliminary data.</text>
</comment>
<reference evidence="4" key="1">
    <citation type="journal article" date="2019" name="Int. J. Syst. Evol. Microbiol.">
        <title>The Global Catalogue of Microorganisms (GCM) 10K type strain sequencing project: providing services to taxonomists for standard genome sequencing and annotation.</title>
        <authorList>
            <consortium name="The Broad Institute Genomics Platform"/>
            <consortium name="The Broad Institute Genome Sequencing Center for Infectious Disease"/>
            <person name="Wu L."/>
            <person name="Ma J."/>
        </authorList>
    </citation>
    <scope>NUCLEOTIDE SEQUENCE [LARGE SCALE GENOMIC DNA]</scope>
    <source>
        <strain evidence="4">JCM 17250</strain>
    </source>
</reference>
<dbReference type="InterPro" id="IPR016975">
    <property type="entry name" value="Cell_wall_LiaF"/>
</dbReference>
<dbReference type="EMBL" id="BAABDL010000123">
    <property type="protein sequence ID" value="GAA4077353.1"/>
    <property type="molecule type" value="Genomic_DNA"/>
</dbReference>
<evidence type="ECO:0000259" key="2">
    <source>
        <dbReference type="Pfam" id="PF09922"/>
    </source>
</evidence>
<protein>
    <submittedName>
        <fullName evidence="3">Cell wall-active antibiotics response protein LiaF</fullName>
    </submittedName>
</protein>
<feature type="transmembrane region" description="Helical" evidence="1">
    <location>
        <begin position="57"/>
        <end position="89"/>
    </location>
</feature>